<dbReference type="OrthoDB" id="8705323at2"/>
<organism evidence="1 2">
    <name type="scientific">Aquabacterium olei</name>
    <dbReference type="NCBI Taxonomy" id="1296669"/>
    <lineage>
        <taxon>Bacteria</taxon>
        <taxon>Pseudomonadati</taxon>
        <taxon>Pseudomonadota</taxon>
        <taxon>Betaproteobacteria</taxon>
        <taxon>Burkholderiales</taxon>
        <taxon>Aquabacterium</taxon>
    </lineage>
</organism>
<dbReference type="RefSeq" id="WP_109038292.1">
    <property type="nucleotide sequence ID" value="NZ_CP029210.1"/>
</dbReference>
<evidence type="ECO:0008006" key="3">
    <source>
        <dbReference type="Google" id="ProtNLM"/>
    </source>
</evidence>
<evidence type="ECO:0000313" key="1">
    <source>
        <dbReference type="EMBL" id="AWI55177.1"/>
    </source>
</evidence>
<gene>
    <name evidence="1" type="ORF">DEH84_08645</name>
</gene>
<protein>
    <recommendedName>
        <fullName evidence="3">Integrase</fullName>
    </recommendedName>
</protein>
<dbReference type="EMBL" id="CP029210">
    <property type="protein sequence ID" value="AWI55177.1"/>
    <property type="molecule type" value="Genomic_DNA"/>
</dbReference>
<name>A0A2U8FW96_9BURK</name>
<dbReference type="KEGG" id="aon:DEH84_08645"/>
<proteinExistence type="predicted"/>
<dbReference type="Proteomes" id="UP000244892">
    <property type="component" value="Chromosome"/>
</dbReference>
<reference evidence="1 2" key="1">
    <citation type="submission" date="2018-05" db="EMBL/GenBank/DDBJ databases">
        <title>complete genome sequence of Aquabacterium olei NBRC 110486.</title>
        <authorList>
            <person name="Tang B."/>
            <person name="Chang J."/>
            <person name="Zhang L."/>
            <person name="Yang H."/>
        </authorList>
    </citation>
    <scope>NUCLEOTIDE SEQUENCE [LARGE SCALE GENOMIC DNA]</scope>
    <source>
        <strain evidence="1 2">NBRC 110486</strain>
    </source>
</reference>
<evidence type="ECO:0000313" key="2">
    <source>
        <dbReference type="Proteomes" id="UP000244892"/>
    </source>
</evidence>
<keyword evidence="2" id="KW-1185">Reference proteome</keyword>
<accession>A0A2U8FW96</accession>
<dbReference type="AlphaFoldDB" id="A0A2U8FW96"/>
<sequence>MIRFGPHIRLTRRETERFKLITDLEPVGIRTLADLDAYIAQCKAHYWGVSRDTQFLHWLIDREYQQCRSVA</sequence>